<evidence type="ECO:0000313" key="3">
    <source>
        <dbReference type="Proteomes" id="UP000093779"/>
    </source>
</evidence>
<dbReference type="EMBL" id="LZHX01000036">
    <property type="protein sequence ID" value="OBF24080.1"/>
    <property type="molecule type" value="Genomic_DNA"/>
</dbReference>
<keyword evidence="1" id="KW-0812">Transmembrane</keyword>
<accession>A0A1A0PI12</accession>
<evidence type="ECO:0008006" key="4">
    <source>
        <dbReference type="Google" id="ProtNLM"/>
    </source>
</evidence>
<name>A0A1A0PI12_9MYCO</name>
<comment type="caution">
    <text evidence="2">The sequence shown here is derived from an EMBL/GenBank/DDBJ whole genome shotgun (WGS) entry which is preliminary data.</text>
</comment>
<dbReference type="Proteomes" id="UP000093779">
    <property type="component" value="Unassembled WGS sequence"/>
</dbReference>
<evidence type="ECO:0000256" key="1">
    <source>
        <dbReference type="SAM" id="Phobius"/>
    </source>
</evidence>
<protein>
    <recommendedName>
        <fullName evidence="4">Transmembrane protein</fullName>
    </recommendedName>
</protein>
<keyword evidence="1" id="KW-1133">Transmembrane helix</keyword>
<sequence>MLTVLSGAAEAFSINKVSGADPEWWWWLVVAVALVGALVGAVWGLRMRDGDAATTTSSTGNRAGDTMGSVVVSQQNTGDKGRNISISADNGSFAAYRVDEIKDLTIGEHRKKEPGGPPA</sequence>
<organism evidence="2 3">
    <name type="scientific">Mycolicibacterium conceptionense</name>
    <dbReference type="NCBI Taxonomy" id="451644"/>
    <lineage>
        <taxon>Bacteria</taxon>
        <taxon>Bacillati</taxon>
        <taxon>Actinomycetota</taxon>
        <taxon>Actinomycetes</taxon>
        <taxon>Mycobacteriales</taxon>
        <taxon>Mycobacteriaceae</taxon>
        <taxon>Mycolicibacterium</taxon>
    </lineage>
</organism>
<feature type="transmembrane region" description="Helical" evidence="1">
    <location>
        <begin position="24"/>
        <end position="45"/>
    </location>
</feature>
<keyword evidence="1" id="KW-0472">Membrane</keyword>
<dbReference type="AlphaFoldDB" id="A0A1A0PI12"/>
<proteinExistence type="predicted"/>
<gene>
    <name evidence="2" type="ORF">A5726_10250</name>
</gene>
<evidence type="ECO:0000313" key="2">
    <source>
        <dbReference type="EMBL" id="OBF24080.1"/>
    </source>
</evidence>
<reference evidence="2 3" key="1">
    <citation type="submission" date="2016-06" db="EMBL/GenBank/DDBJ databases">
        <authorList>
            <person name="Kjaerup R.B."/>
            <person name="Dalgaard T.S."/>
            <person name="Juul-Madsen H.R."/>
        </authorList>
    </citation>
    <scope>NUCLEOTIDE SEQUENCE [LARGE SCALE GENOMIC DNA]</scope>
    <source>
        <strain evidence="2 3">ACS1953</strain>
    </source>
</reference>